<protein>
    <submittedName>
        <fullName evidence="2">SMI1 / KNR4 family (SUKH-1)</fullName>
    </submittedName>
</protein>
<dbReference type="Pfam" id="PF09346">
    <property type="entry name" value="SMI1_KNR4"/>
    <property type="match status" value="1"/>
</dbReference>
<dbReference type="InterPro" id="IPR018958">
    <property type="entry name" value="Knr4/Smi1-like_dom"/>
</dbReference>
<gene>
    <name evidence="2" type="ORF">SAMN05421854_112216</name>
</gene>
<dbReference type="EMBL" id="FOWC01000012">
    <property type="protein sequence ID" value="SFQ45540.1"/>
    <property type="molecule type" value="Genomic_DNA"/>
</dbReference>
<dbReference type="AlphaFoldDB" id="A0A1I5YN39"/>
<evidence type="ECO:0000313" key="3">
    <source>
        <dbReference type="Proteomes" id="UP000199137"/>
    </source>
</evidence>
<name>A0A1I5YN39_9PSEU</name>
<reference evidence="2 3" key="1">
    <citation type="submission" date="2016-10" db="EMBL/GenBank/DDBJ databases">
        <authorList>
            <person name="de Groot N.N."/>
        </authorList>
    </citation>
    <scope>NUCLEOTIDE SEQUENCE [LARGE SCALE GENOMIC DNA]</scope>
    <source>
        <strain evidence="2 3">DSM 44637</strain>
    </source>
</reference>
<dbReference type="Proteomes" id="UP000199137">
    <property type="component" value="Unassembled WGS sequence"/>
</dbReference>
<dbReference type="SUPFAM" id="SSF160631">
    <property type="entry name" value="SMI1/KNR4-like"/>
    <property type="match status" value="1"/>
</dbReference>
<organism evidence="2 3">
    <name type="scientific">Amycolatopsis rubida</name>
    <dbReference type="NCBI Taxonomy" id="112413"/>
    <lineage>
        <taxon>Bacteria</taxon>
        <taxon>Bacillati</taxon>
        <taxon>Actinomycetota</taxon>
        <taxon>Actinomycetes</taxon>
        <taxon>Pseudonocardiales</taxon>
        <taxon>Pseudonocardiaceae</taxon>
        <taxon>Amycolatopsis</taxon>
    </lineage>
</organism>
<dbReference type="STRING" id="112413.SAMN05421854_112216"/>
<evidence type="ECO:0000313" key="2">
    <source>
        <dbReference type="EMBL" id="SFQ45540.1"/>
    </source>
</evidence>
<proteinExistence type="predicted"/>
<evidence type="ECO:0000259" key="1">
    <source>
        <dbReference type="SMART" id="SM00860"/>
    </source>
</evidence>
<feature type="domain" description="Knr4/Smi1-like" evidence="1">
    <location>
        <begin position="225"/>
        <end position="318"/>
    </location>
</feature>
<dbReference type="Gene3D" id="3.40.1580.10">
    <property type="entry name" value="SMI1/KNR4-like"/>
    <property type="match status" value="1"/>
</dbReference>
<dbReference type="OrthoDB" id="458118at2"/>
<dbReference type="RefSeq" id="WP_093576069.1">
    <property type="nucleotide sequence ID" value="NZ_FOWC01000012.1"/>
</dbReference>
<sequence>MQRDDYLETAVRDVLTADEAAADRRIGHAALLLATAGAADAADRLVTQWHAATGRPASVLADDAVRARAWAMLFEARGDRPQWADALVPLDLDAEEQAHQAFLARRASDLDGLFDGSPIAGVVSAIAPERPDPVRDALAAADLGAWAALVESHPDPDVATLAATRPLAARLVGGADPLGLGTEWPDQCAGALIAALRERHPTSPASLPELVSAILRLRGQRAPAPASPADLAAAEQRLGFRLPDDYREFLALADGLPADVVFPRLLPARELRADGTVVIVSDPATVLLAHTGDGWRAVEVDLTYGSTAHDSFRALLEHHHRLLEASA</sequence>
<dbReference type="SMART" id="SM00860">
    <property type="entry name" value="SMI1_KNR4"/>
    <property type="match status" value="1"/>
</dbReference>
<accession>A0A1I5YN39</accession>
<dbReference type="InterPro" id="IPR037883">
    <property type="entry name" value="Knr4/Smi1-like_sf"/>
</dbReference>